<dbReference type="Proteomes" id="UP000230292">
    <property type="component" value="Unassembled WGS sequence"/>
</dbReference>
<sequence>MQLIMGCMETVATMARWRNTPFAPQVLVTCPEVVDDQTARDMAWIHSSWLTWAQRSERLAETWRKTSQTIRHPRKAAGRLGDRLLAAIERNSGWAIDVAPFYRD</sequence>
<accession>A0A2M7H3W0</accession>
<evidence type="ECO:0000313" key="1">
    <source>
        <dbReference type="EMBL" id="PIW36916.1"/>
    </source>
</evidence>
<dbReference type="EMBL" id="PFGC01000037">
    <property type="protein sequence ID" value="PIW36916.1"/>
    <property type="molecule type" value="Genomic_DNA"/>
</dbReference>
<evidence type="ECO:0000313" key="2">
    <source>
        <dbReference type="Proteomes" id="UP000230292"/>
    </source>
</evidence>
<protein>
    <submittedName>
        <fullName evidence="1">Uncharacterized protein</fullName>
    </submittedName>
</protein>
<reference evidence="1 2" key="1">
    <citation type="submission" date="2017-09" db="EMBL/GenBank/DDBJ databases">
        <title>Depth-based differentiation of microbial function through sediment-hosted aquifers and enrichment of novel symbionts in the deep terrestrial subsurface.</title>
        <authorList>
            <person name="Probst A.J."/>
            <person name="Ladd B."/>
            <person name="Jarett J.K."/>
            <person name="Geller-Mcgrath D.E."/>
            <person name="Sieber C.M."/>
            <person name="Emerson J.B."/>
            <person name="Anantharaman K."/>
            <person name="Thomas B.C."/>
            <person name="Malmstrom R."/>
            <person name="Stieglmeier M."/>
            <person name="Klingl A."/>
            <person name="Woyke T."/>
            <person name="Ryan C.M."/>
            <person name="Banfield J.F."/>
        </authorList>
    </citation>
    <scope>NUCLEOTIDE SEQUENCE [LARGE SCALE GENOMIC DNA]</scope>
    <source>
        <strain evidence="1">CG15_BIG_FIL_POST_REV_8_21_14_020_45_12</strain>
    </source>
</reference>
<comment type="caution">
    <text evidence="1">The sequence shown here is derived from an EMBL/GenBank/DDBJ whole genome shotgun (WGS) entry which is preliminary data.</text>
</comment>
<gene>
    <name evidence="1" type="ORF">COW24_03080</name>
</gene>
<dbReference type="AlphaFoldDB" id="A0A2M7H3W0"/>
<organism evidence="1 2">
    <name type="scientific">Candidatus Kerfeldbacteria bacterium CG15_BIG_FIL_POST_REV_8_21_14_020_45_12</name>
    <dbReference type="NCBI Taxonomy" id="2014247"/>
    <lineage>
        <taxon>Bacteria</taxon>
        <taxon>Candidatus Kerfeldiibacteriota</taxon>
    </lineage>
</organism>
<proteinExistence type="predicted"/>
<name>A0A2M7H3W0_9BACT</name>